<dbReference type="Proteomes" id="UP000571183">
    <property type="component" value="Unassembled WGS sequence"/>
</dbReference>
<keyword evidence="3" id="KW-1185">Reference proteome</keyword>
<reference evidence="2" key="1">
    <citation type="submission" date="2020-08" db="EMBL/GenBank/DDBJ databases">
        <title>Sequencing the genomes of 1000 actinobacteria strains.</title>
        <authorList>
            <person name="Klenk H.-P."/>
        </authorList>
    </citation>
    <scope>NUCLEOTIDE SEQUENCE [LARGE SCALE GENOMIC DNA]</scope>
    <source>
        <strain evidence="2">DSM 27064</strain>
    </source>
</reference>
<comment type="caution">
    <text evidence="2">The sequence shown here is derived from an EMBL/GenBank/DDBJ whole genome shotgun (WGS) entry which is preliminary data.</text>
</comment>
<evidence type="ECO:0000313" key="3">
    <source>
        <dbReference type="Proteomes" id="UP000571183"/>
    </source>
</evidence>
<dbReference type="RefSeq" id="WP_183304422.1">
    <property type="nucleotide sequence ID" value="NZ_JACIFD010000005.1"/>
</dbReference>
<proteinExistence type="predicted"/>
<gene>
    <name evidence="2" type="ORF">F5897_000609</name>
</gene>
<organism evidence="2 3">
    <name type="scientific">Canibacter oris</name>
    <dbReference type="NCBI Taxonomy" id="1365628"/>
    <lineage>
        <taxon>Bacteria</taxon>
        <taxon>Bacillati</taxon>
        <taxon>Actinomycetota</taxon>
        <taxon>Actinomycetes</taxon>
        <taxon>Micrococcales</taxon>
        <taxon>Microbacteriaceae</taxon>
        <taxon>Canibacter</taxon>
    </lineage>
</organism>
<dbReference type="AlphaFoldDB" id="A0A840DIK3"/>
<evidence type="ECO:0000256" key="1">
    <source>
        <dbReference type="SAM" id="SignalP"/>
    </source>
</evidence>
<dbReference type="EMBL" id="JACIFD010000005">
    <property type="protein sequence ID" value="MBB4071312.1"/>
    <property type="molecule type" value="Genomic_DNA"/>
</dbReference>
<name>A0A840DIK3_9MICO</name>
<feature type="signal peptide" evidence="1">
    <location>
        <begin position="1"/>
        <end position="25"/>
    </location>
</feature>
<dbReference type="NCBIfam" id="TIGR01653">
    <property type="entry name" value="lactococcin_972"/>
    <property type="match status" value="1"/>
</dbReference>
<accession>A0A840DIK3</accession>
<dbReference type="Pfam" id="PF09683">
    <property type="entry name" value="Lactococcin_972"/>
    <property type="match status" value="1"/>
</dbReference>
<dbReference type="Gene3D" id="2.60.40.2850">
    <property type="match status" value="1"/>
</dbReference>
<keyword evidence="1" id="KW-0732">Signal</keyword>
<protein>
    <submittedName>
        <fullName evidence="2">Lactococcin 972 family bacteriocin</fullName>
    </submittedName>
</protein>
<sequence length="101" mass="11051">MNKKMIPTVLVSVGLVFAGAAAANAVVTYPAEGGTWDYGVDSSTIWSNYYHSTRSHGSSVRNCHGSLTRSPNVGPGHWSHATRYDGCTGWFKTDQAYYRVY</sequence>
<feature type="chain" id="PRO_5033049787" evidence="1">
    <location>
        <begin position="26"/>
        <end position="101"/>
    </location>
</feature>
<evidence type="ECO:0000313" key="2">
    <source>
        <dbReference type="EMBL" id="MBB4071312.1"/>
    </source>
</evidence>
<dbReference type="InterPro" id="IPR006540">
    <property type="entry name" value="Lactococcin_972"/>
</dbReference>